<dbReference type="EMBL" id="CM055111">
    <property type="protein sequence ID" value="KAJ7519115.1"/>
    <property type="molecule type" value="Genomic_DNA"/>
</dbReference>
<proteinExistence type="predicted"/>
<protein>
    <submittedName>
        <fullName evidence="1">Uncharacterized protein</fullName>
    </submittedName>
</protein>
<dbReference type="Proteomes" id="UP001162992">
    <property type="component" value="Chromosome 20"/>
</dbReference>
<evidence type="ECO:0000313" key="2">
    <source>
        <dbReference type="Proteomes" id="UP001162992"/>
    </source>
</evidence>
<accession>A0ACC2ANI2</accession>
<keyword evidence="2" id="KW-1185">Reference proteome</keyword>
<name>A0ACC2ANI2_DIPCM</name>
<evidence type="ECO:0000313" key="1">
    <source>
        <dbReference type="EMBL" id="KAJ7519115.1"/>
    </source>
</evidence>
<sequence>MTIFKNPKDLSSYCNQYHLQEQKRLCNQMKLVNFQHQTQEFQKQWKVNLPVQPTNKNRTTSLKKKPNTTTIHYILHWLEAREALSFEVSSSTGYTNYVPNSDKGEEKSCVIVRI</sequence>
<reference evidence="2" key="1">
    <citation type="journal article" date="2024" name="Proc. Natl. Acad. Sci. U.S.A.">
        <title>Extraordinary preservation of gene collinearity over three hundred million years revealed in homosporous lycophytes.</title>
        <authorList>
            <person name="Li C."/>
            <person name="Wickell D."/>
            <person name="Kuo L.Y."/>
            <person name="Chen X."/>
            <person name="Nie B."/>
            <person name="Liao X."/>
            <person name="Peng D."/>
            <person name="Ji J."/>
            <person name="Jenkins J."/>
            <person name="Williams M."/>
            <person name="Shu S."/>
            <person name="Plott C."/>
            <person name="Barry K."/>
            <person name="Rajasekar S."/>
            <person name="Grimwood J."/>
            <person name="Han X."/>
            <person name="Sun S."/>
            <person name="Hou Z."/>
            <person name="He W."/>
            <person name="Dai G."/>
            <person name="Sun C."/>
            <person name="Schmutz J."/>
            <person name="Leebens-Mack J.H."/>
            <person name="Li F.W."/>
            <person name="Wang L."/>
        </authorList>
    </citation>
    <scope>NUCLEOTIDE SEQUENCE [LARGE SCALE GENOMIC DNA]</scope>
    <source>
        <strain evidence="2">cv. PW_Plant_1</strain>
    </source>
</reference>
<organism evidence="1 2">
    <name type="scientific">Diphasiastrum complanatum</name>
    <name type="common">Issler's clubmoss</name>
    <name type="synonym">Lycopodium complanatum</name>
    <dbReference type="NCBI Taxonomy" id="34168"/>
    <lineage>
        <taxon>Eukaryota</taxon>
        <taxon>Viridiplantae</taxon>
        <taxon>Streptophyta</taxon>
        <taxon>Embryophyta</taxon>
        <taxon>Tracheophyta</taxon>
        <taxon>Lycopodiopsida</taxon>
        <taxon>Lycopodiales</taxon>
        <taxon>Lycopodiaceae</taxon>
        <taxon>Lycopodioideae</taxon>
        <taxon>Diphasiastrum</taxon>
    </lineage>
</organism>
<gene>
    <name evidence="1" type="ORF">O6H91_20G023400</name>
</gene>
<comment type="caution">
    <text evidence="1">The sequence shown here is derived from an EMBL/GenBank/DDBJ whole genome shotgun (WGS) entry which is preliminary data.</text>
</comment>